<protein>
    <submittedName>
        <fullName evidence="3">Superoxide dismutase, Cu-Zn family</fullName>
    </submittedName>
</protein>
<dbReference type="PANTHER" id="PTHR10003">
    <property type="entry name" value="SUPEROXIDE DISMUTASE CU-ZN -RELATED"/>
    <property type="match status" value="1"/>
</dbReference>
<dbReference type="InterPro" id="IPR036423">
    <property type="entry name" value="SOD-like_Cu/Zn_dom_sf"/>
</dbReference>
<gene>
    <name evidence="3" type="ORF">SAMN05421638_1431</name>
</gene>
<keyword evidence="4" id="KW-1185">Reference proteome</keyword>
<dbReference type="EMBL" id="FORQ01000002">
    <property type="protein sequence ID" value="SFI90033.1"/>
    <property type="molecule type" value="Genomic_DNA"/>
</dbReference>
<dbReference type="SUPFAM" id="SSF49329">
    <property type="entry name" value="Cu,Zn superoxide dismutase-like"/>
    <property type="match status" value="1"/>
</dbReference>
<name>A0A1I3LZA3_9FLAO</name>
<sequence>MKITTLSTLFFGAVVAVSCTTTKSYVVNSKSGTDTQGTAKFKQVGSKVQMDLNVYKLTPGIHAVHIHETGDCSATDASSAGGHWNPTSDMHGRWGNDEHHMGDIGNLVADKDGTARLTFSTDKWCLGCADPNENIIGKAIVIHADKDDFKTQPTGNAGGRVGCVEIK</sequence>
<evidence type="ECO:0000313" key="3">
    <source>
        <dbReference type="EMBL" id="SFI90033.1"/>
    </source>
</evidence>
<dbReference type="CDD" id="cd00305">
    <property type="entry name" value="Cu-Zn_Superoxide_Dismutase"/>
    <property type="match status" value="1"/>
</dbReference>
<evidence type="ECO:0000259" key="2">
    <source>
        <dbReference type="Pfam" id="PF00080"/>
    </source>
</evidence>
<dbReference type="GO" id="GO:0006801">
    <property type="term" value="P:superoxide metabolic process"/>
    <property type="evidence" value="ECO:0007669"/>
    <property type="project" value="InterPro"/>
</dbReference>
<dbReference type="Gene3D" id="2.60.40.200">
    <property type="entry name" value="Superoxide dismutase, copper/zinc binding domain"/>
    <property type="match status" value="1"/>
</dbReference>
<dbReference type="Pfam" id="PF00080">
    <property type="entry name" value="Sod_Cu"/>
    <property type="match status" value="1"/>
</dbReference>
<organism evidence="3 4">
    <name type="scientific">Kaistella treverensis</name>
    <dbReference type="NCBI Taxonomy" id="631455"/>
    <lineage>
        <taxon>Bacteria</taxon>
        <taxon>Pseudomonadati</taxon>
        <taxon>Bacteroidota</taxon>
        <taxon>Flavobacteriia</taxon>
        <taxon>Flavobacteriales</taxon>
        <taxon>Weeksellaceae</taxon>
        <taxon>Chryseobacterium group</taxon>
        <taxon>Kaistella</taxon>
    </lineage>
</organism>
<feature type="domain" description="Superoxide dismutase copper/zinc binding" evidence="2">
    <location>
        <begin position="36"/>
        <end position="166"/>
    </location>
</feature>
<evidence type="ECO:0000313" key="4">
    <source>
        <dbReference type="Proteomes" id="UP000242560"/>
    </source>
</evidence>
<dbReference type="RefSeq" id="WP_089819720.1">
    <property type="nucleotide sequence ID" value="NZ_FORQ01000002.1"/>
</dbReference>
<dbReference type="PROSITE" id="PS51257">
    <property type="entry name" value="PROKAR_LIPOPROTEIN"/>
    <property type="match status" value="1"/>
</dbReference>
<dbReference type="Proteomes" id="UP000242560">
    <property type="component" value="Unassembled WGS sequence"/>
</dbReference>
<dbReference type="AlphaFoldDB" id="A0A1I3LZA3"/>
<dbReference type="InterPro" id="IPR024134">
    <property type="entry name" value="SOD_Cu/Zn_/chaperone"/>
</dbReference>
<dbReference type="InterPro" id="IPR001424">
    <property type="entry name" value="SOD_Cu_Zn_dom"/>
</dbReference>
<reference evidence="4" key="1">
    <citation type="submission" date="2016-10" db="EMBL/GenBank/DDBJ databases">
        <authorList>
            <person name="Varghese N."/>
            <person name="Submissions S."/>
        </authorList>
    </citation>
    <scope>NUCLEOTIDE SEQUENCE [LARGE SCALE GENOMIC DNA]</scope>
    <source>
        <strain evidence="4">DSM 22251</strain>
    </source>
</reference>
<dbReference type="GO" id="GO:0005507">
    <property type="term" value="F:copper ion binding"/>
    <property type="evidence" value="ECO:0007669"/>
    <property type="project" value="InterPro"/>
</dbReference>
<accession>A0A1I3LZA3</accession>
<proteinExistence type="inferred from homology"/>
<evidence type="ECO:0000256" key="1">
    <source>
        <dbReference type="ARBA" id="ARBA00010457"/>
    </source>
</evidence>
<comment type="similarity">
    <text evidence="1">Belongs to the Cu-Zn superoxide dismutase family.</text>
</comment>